<organism evidence="2 3">
    <name type="scientific">Neovison vison</name>
    <name type="common">American mink</name>
    <name type="synonym">Mustela vison</name>
    <dbReference type="NCBI Taxonomy" id="452646"/>
    <lineage>
        <taxon>Eukaryota</taxon>
        <taxon>Metazoa</taxon>
        <taxon>Chordata</taxon>
        <taxon>Craniata</taxon>
        <taxon>Vertebrata</taxon>
        <taxon>Euteleostomi</taxon>
        <taxon>Mammalia</taxon>
        <taxon>Eutheria</taxon>
        <taxon>Laurasiatheria</taxon>
        <taxon>Carnivora</taxon>
        <taxon>Caniformia</taxon>
        <taxon>Musteloidea</taxon>
        <taxon>Mustelidae</taxon>
        <taxon>Mustelinae</taxon>
        <taxon>Neogale</taxon>
    </lineage>
</organism>
<reference evidence="2" key="1">
    <citation type="submission" date="2025-08" db="UniProtKB">
        <authorList>
            <consortium name="Ensembl"/>
        </authorList>
    </citation>
    <scope>IDENTIFICATION</scope>
</reference>
<dbReference type="GeneTree" id="ENSGT00940000159953"/>
<evidence type="ECO:0000313" key="2">
    <source>
        <dbReference type="Ensembl" id="ENSNVIP00000024649.1"/>
    </source>
</evidence>
<keyword evidence="3" id="KW-1185">Reference proteome</keyword>
<dbReference type="PANTHER" id="PTHR23232">
    <property type="entry name" value="KRAB DOMAIN C2H2 ZINC FINGER"/>
    <property type="match status" value="1"/>
</dbReference>
<dbReference type="Ensembl" id="ENSNVIT00000028607.1">
    <property type="protein sequence ID" value="ENSNVIP00000024649.1"/>
    <property type="gene ID" value="ENSNVIG00000019111.1"/>
</dbReference>
<dbReference type="AlphaFoldDB" id="A0A8C7EUK7"/>
<protein>
    <recommendedName>
        <fullName evidence="1">KRAB domain-containing protein</fullName>
    </recommendedName>
</protein>
<dbReference type="SMART" id="SM00349">
    <property type="entry name" value="KRAB"/>
    <property type="match status" value="1"/>
</dbReference>
<dbReference type="Gene3D" id="6.10.140.140">
    <property type="match status" value="1"/>
</dbReference>
<dbReference type="SUPFAM" id="SSF109640">
    <property type="entry name" value="KRAB domain (Kruppel-associated box)"/>
    <property type="match status" value="1"/>
</dbReference>
<dbReference type="CDD" id="cd07765">
    <property type="entry name" value="KRAB_A-box"/>
    <property type="match status" value="1"/>
</dbReference>
<evidence type="ECO:0000259" key="1">
    <source>
        <dbReference type="PROSITE" id="PS50805"/>
    </source>
</evidence>
<dbReference type="GO" id="GO:0006355">
    <property type="term" value="P:regulation of DNA-templated transcription"/>
    <property type="evidence" value="ECO:0007669"/>
    <property type="project" value="InterPro"/>
</dbReference>
<dbReference type="Proteomes" id="UP000694425">
    <property type="component" value="Unplaced"/>
</dbReference>
<reference evidence="2" key="2">
    <citation type="submission" date="2025-09" db="UniProtKB">
        <authorList>
            <consortium name="Ensembl"/>
        </authorList>
    </citation>
    <scope>IDENTIFICATION</scope>
</reference>
<proteinExistence type="predicted"/>
<name>A0A8C7EUK7_NEOVI</name>
<dbReference type="InterPro" id="IPR036051">
    <property type="entry name" value="KRAB_dom_sf"/>
</dbReference>
<evidence type="ECO:0000313" key="3">
    <source>
        <dbReference type="Proteomes" id="UP000694425"/>
    </source>
</evidence>
<sequence>MAAPELALVSFQDVAVTFTGEEWRHLVLAQRTLYREVMWETCGLLASLGSPVPKAELISLVEGQELWPVKRGLSKSAYTGRW</sequence>
<dbReference type="PANTHER" id="PTHR23232:SF157">
    <property type="entry name" value="ZINC FINGER PROTEIN 525"/>
    <property type="match status" value="1"/>
</dbReference>
<feature type="domain" description="KRAB" evidence="1">
    <location>
        <begin position="9"/>
        <end position="79"/>
    </location>
</feature>
<dbReference type="Pfam" id="PF01352">
    <property type="entry name" value="KRAB"/>
    <property type="match status" value="1"/>
</dbReference>
<dbReference type="InterPro" id="IPR050169">
    <property type="entry name" value="Krueppel_C2H2_ZnF"/>
</dbReference>
<accession>A0A8C7EUK7</accession>
<dbReference type="InterPro" id="IPR001909">
    <property type="entry name" value="KRAB"/>
</dbReference>
<dbReference type="PROSITE" id="PS50805">
    <property type="entry name" value="KRAB"/>
    <property type="match status" value="1"/>
</dbReference>